<dbReference type="Pfam" id="PF13454">
    <property type="entry name" value="NAD_binding_9"/>
    <property type="match status" value="1"/>
</dbReference>
<gene>
    <name evidence="2" type="ORF">PYH38_001128</name>
</gene>
<dbReference type="InterPro" id="IPR036188">
    <property type="entry name" value="FAD/NAD-bd_sf"/>
</dbReference>
<dbReference type="EMBL" id="CP120370">
    <property type="protein sequence ID" value="WEX79774.1"/>
    <property type="molecule type" value="Genomic_DNA"/>
</dbReference>
<evidence type="ECO:0000313" key="2">
    <source>
        <dbReference type="EMBL" id="WEX79774.1"/>
    </source>
</evidence>
<dbReference type="InterPro" id="IPR052189">
    <property type="entry name" value="L-asp_N-monooxygenase_NS-form"/>
</dbReference>
<keyword evidence="3" id="KW-1185">Reference proteome</keyword>
<dbReference type="Proteomes" id="UP001235547">
    <property type="component" value="Chromosome 2"/>
</dbReference>
<dbReference type="InterPro" id="IPR038732">
    <property type="entry name" value="HpyO/CreE_NAD-binding"/>
</dbReference>
<sequence>MTGAWPCIAIIGGGFSGARIAANLACDRDMEGWRIAVFEPREKLGCGLAYDTDDPAHRVNVPAARMSLDPDDADHFLRWLDAHGEPRDDAGALASDGHLYPRRGLFGRYVEDSVAPFLSEGRIVHYRERVIGVERTGSAWEIRGDGGTELRADVLVVAATHPAPEAPAGIEDVLRGHVRYVPDTTVPGALTAIRPNDRVLIIGTGLTAADVIASLRTTGRTGPITAFSRRGLRSRGHACQAQDPYGDFTSPPAESATELLVRVRRAIASAEAEGFTWHAVFDALRAQGGQIWRNLPVAERRRLVQRLRPFWDVHRFRVAPQIDAIVSAGLQSGDIRILAGTITRIERNGDEIAVAFRRRRAGGTEHWNVDAVVVTTGPAHKSVLKSQSWLDALSTAGYLQADAVGLGLACSESSRALDHQGRETENLFIAGPLARGTFGELMGLPQVNDHAIFVAAQVAALARARKAAANARVPGAVHRGCRQAP</sequence>
<organism evidence="2 3">
    <name type="scientific">Sinorhizobium numidicum</name>
    <dbReference type="NCBI Taxonomy" id="680248"/>
    <lineage>
        <taxon>Bacteria</taxon>
        <taxon>Pseudomonadati</taxon>
        <taxon>Pseudomonadota</taxon>
        <taxon>Alphaproteobacteria</taxon>
        <taxon>Hyphomicrobiales</taxon>
        <taxon>Rhizobiaceae</taxon>
        <taxon>Sinorhizobium/Ensifer group</taxon>
        <taxon>Sinorhizobium</taxon>
    </lineage>
</organism>
<dbReference type="PANTHER" id="PTHR40254:SF1">
    <property type="entry name" value="BLR0577 PROTEIN"/>
    <property type="match status" value="1"/>
</dbReference>
<dbReference type="RefSeq" id="WP_280730475.1">
    <property type="nucleotide sequence ID" value="NZ_CP120367.1"/>
</dbReference>
<dbReference type="Gene3D" id="3.50.50.60">
    <property type="entry name" value="FAD/NAD(P)-binding domain"/>
    <property type="match status" value="1"/>
</dbReference>
<reference evidence="2 3" key="1">
    <citation type="submission" date="2023-03" db="EMBL/GenBank/DDBJ databases">
        <authorList>
            <person name="Kaur S."/>
            <person name="Espinosa-Saiz D."/>
            <person name="Velazquez E."/>
            <person name="Menendez E."/>
            <person name="diCenzo G.C."/>
        </authorList>
    </citation>
    <scope>NUCLEOTIDE SEQUENCE [LARGE SCALE GENOMIC DNA]</scope>
    <source>
        <strain evidence="2 3">LMG 27395</strain>
    </source>
</reference>
<dbReference type="SUPFAM" id="SSF51905">
    <property type="entry name" value="FAD/NAD(P)-binding domain"/>
    <property type="match status" value="2"/>
</dbReference>
<name>A0ABY8CM98_9HYPH</name>
<dbReference type="PANTHER" id="PTHR40254">
    <property type="entry name" value="BLR0577 PROTEIN"/>
    <property type="match status" value="1"/>
</dbReference>
<proteinExistence type="predicted"/>
<protein>
    <submittedName>
        <fullName evidence="2">FAD/NAD(P)-binding domain-containing protein</fullName>
    </submittedName>
</protein>
<feature type="domain" description="FAD-dependent urate hydroxylase HpyO/Asp monooxygenase CreE-like FAD/NAD(P)-binding" evidence="1">
    <location>
        <begin position="9"/>
        <end position="161"/>
    </location>
</feature>
<accession>A0ABY8CM98</accession>
<evidence type="ECO:0000313" key="3">
    <source>
        <dbReference type="Proteomes" id="UP001235547"/>
    </source>
</evidence>
<evidence type="ECO:0000259" key="1">
    <source>
        <dbReference type="Pfam" id="PF13454"/>
    </source>
</evidence>